<dbReference type="EMBL" id="FRAR01000016">
    <property type="protein sequence ID" value="SHK55374.1"/>
    <property type="molecule type" value="Genomic_DNA"/>
</dbReference>
<dbReference type="RefSeq" id="WP_072914403.1">
    <property type="nucleotide sequence ID" value="NZ_FRAR01000016.1"/>
</dbReference>
<feature type="domain" description="4Fe-4S ferredoxin-type" evidence="6">
    <location>
        <begin position="29"/>
        <end position="58"/>
    </location>
</feature>
<dbReference type="GO" id="GO:0016491">
    <property type="term" value="F:oxidoreductase activity"/>
    <property type="evidence" value="ECO:0007669"/>
    <property type="project" value="UniProtKB-KW"/>
</dbReference>
<dbReference type="InterPro" id="IPR017896">
    <property type="entry name" value="4Fe4S_Fe-S-bd"/>
</dbReference>
<dbReference type="PANTHER" id="PTHR43673:SF10">
    <property type="entry name" value="NADH DEHYDROGENASE_NAD(P)H NITROREDUCTASE XCC3605-RELATED"/>
    <property type="match status" value="1"/>
</dbReference>
<dbReference type="InterPro" id="IPR017900">
    <property type="entry name" value="4Fe4S_Fe_S_CS"/>
</dbReference>
<dbReference type="Gene3D" id="3.40.109.10">
    <property type="entry name" value="NADH Oxidase"/>
    <property type="match status" value="1"/>
</dbReference>
<keyword evidence="5" id="KW-0411">Iron-sulfur</keyword>
<dbReference type="PROSITE" id="PS51379">
    <property type="entry name" value="4FE4S_FER_2"/>
    <property type="match status" value="2"/>
</dbReference>
<evidence type="ECO:0000256" key="2">
    <source>
        <dbReference type="ARBA" id="ARBA00022723"/>
    </source>
</evidence>
<evidence type="ECO:0000256" key="1">
    <source>
        <dbReference type="ARBA" id="ARBA00007118"/>
    </source>
</evidence>
<dbReference type="STRING" id="1121421.SAMN02745123_02298"/>
<dbReference type="Pfam" id="PF00881">
    <property type="entry name" value="Nitroreductase"/>
    <property type="match status" value="1"/>
</dbReference>
<evidence type="ECO:0000313" key="7">
    <source>
        <dbReference type="EMBL" id="SHK55374.1"/>
    </source>
</evidence>
<dbReference type="PROSITE" id="PS00198">
    <property type="entry name" value="4FE4S_FER_1"/>
    <property type="match status" value="2"/>
</dbReference>
<sequence>MLMVNQDCIKCGICAETCPARIIEMGQDGPRLLYPTACIKCGHCVAVCPQECLDHEKVPLSKQVSRENYPVLDPQTAAHFLRARRSIRNYKNEAVPKEKMLQLLDVARFAPSGGNSQGLSYIVVTEQALLKQLTELTVRWMEEQLTTGLAWARYYEGVVQSYRKTGRDIILRGAPALIIATAPKNFRWGHDNTRYSLAYAELYAPTLGLGSCWAGYFEICAASGYPEIYKLLGIEEDLTVTGAIMVGCPAYHYHRLVDRNPLQVTWK</sequence>
<keyword evidence="3" id="KW-0560">Oxidoreductase</keyword>
<evidence type="ECO:0000313" key="8">
    <source>
        <dbReference type="Proteomes" id="UP000183997"/>
    </source>
</evidence>
<dbReference type="GO" id="GO:0051536">
    <property type="term" value="F:iron-sulfur cluster binding"/>
    <property type="evidence" value="ECO:0007669"/>
    <property type="project" value="UniProtKB-KW"/>
</dbReference>
<dbReference type="Proteomes" id="UP000183997">
    <property type="component" value="Unassembled WGS sequence"/>
</dbReference>
<dbReference type="Gene3D" id="3.30.70.20">
    <property type="match status" value="1"/>
</dbReference>
<gene>
    <name evidence="7" type="ORF">SAMN02745123_02298</name>
</gene>
<accession>A0A1M6TES1</accession>
<dbReference type="SUPFAM" id="SSF55469">
    <property type="entry name" value="FMN-dependent nitroreductase-like"/>
    <property type="match status" value="1"/>
</dbReference>
<dbReference type="InterPro" id="IPR000415">
    <property type="entry name" value="Nitroreductase-like"/>
</dbReference>
<dbReference type="PANTHER" id="PTHR43673">
    <property type="entry name" value="NAD(P)H NITROREDUCTASE YDGI-RELATED"/>
    <property type="match status" value="1"/>
</dbReference>
<comment type="similarity">
    <text evidence="1">Belongs to the nitroreductase family.</text>
</comment>
<evidence type="ECO:0000256" key="5">
    <source>
        <dbReference type="ARBA" id="ARBA00023014"/>
    </source>
</evidence>
<evidence type="ECO:0000256" key="4">
    <source>
        <dbReference type="ARBA" id="ARBA00023004"/>
    </source>
</evidence>
<dbReference type="InterPro" id="IPR029479">
    <property type="entry name" value="Nitroreductase"/>
</dbReference>
<name>A0A1M6TES1_9FIRM</name>
<dbReference type="SUPFAM" id="SSF54862">
    <property type="entry name" value="4Fe-4S ferredoxins"/>
    <property type="match status" value="1"/>
</dbReference>
<dbReference type="OrthoDB" id="368873at2"/>
<protein>
    <submittedName>
        <fullName evidence="7">Nitroreductase</fullName>
    </submittedName>
</protein>
<keyword evidence="4" id="KW-0408">Iron</keyword>
<proteinExistence type="inferred from homology"/>
<keyword evidence="8" id="KW-1185">Reference proteome</keyword>
<evidence type="ECO:0000259" key="6">
    <source>
        <dbReference type="PROSITE" id="PS51379"/>
    </source>
</evidence>
<dbReference type="AlphaFoldDB" id="A0A1M6TES1"/>
<dbReference type="CDD" id="cd02143">
    <property type="entry name" value="nitroreductase_FeS-like"/>
    <property type="match status" value="1"/>
</dbReference>
<organism evidence="7 8">
    <name type="scientific">Desulforamulus aeronauticus DSM 10349</name>
    <dbReference type="NCBI Taxonomy" id="1121421"/>
    <lineage>
        <taxon>Bacteria</taxon>
        <taxon>Bacillati</taxon>
        <taxon>Bacillota</taxon>
        <taxon>Clostridia</taxon>
        <taxon>Eubacteriales</taxon>
        <taxon>Peptococcaceae</taxon>
        <taxon>Desulforamulus</taxon>
    </lineage>
</organism>
<reference evidence="8" key="1">
    <citation type="submission" date="2016-11" db="EMBL/GenBank/DDBJ databases">
        <authorList>
            <person name="Varghese N."/>
            <person name="Submissions S."/>
        </authorList>
    </citation>
    <scope>NUCLEOTIDE SEQUENCE [LARGE SCALE GENOMIC DNA]</scope>
    <source>
        <strain evidence="8">DSM 10349</strain>
    </source>
</reference>
<evidence type="ECO:0000256" key="3">
    <source>
        <dbReference type="ARBA" id="ARBA00023002"/>
    </source>
</evidence>
<dbReference type="GO" id="GO:0046872">
    <property type="term" value="F:metal ion binding"/>
    <property type="evidence" value="ECO:0007669"/>
    <property type="project" value="UniProtKB-KW"/>
</dbReference>
<feature type="domain" description="4Fe-4S ferredoxin-type" evidence="6">
    <location>
        <begin position="1"/>
        <end position="28"/>
    </location>
</feature>
<keyword evidence="2" id="KW-0479">Metal-binding</keyword>
<dbReference type="Pfam" id="PF13187">
    <property type="entry name" value="Fer4_9"/>
    <property type="match status" value="1"/>
</dbReference>